<organism evidence="1 2">
    <name type="scientific">Orchesella dallaii</name>
    <dbReference type="NCBI Taxonomy" id="48710"/>
    <lineage>
        <taxon>Eukaryota</taxon>
        <taxon>Metazoa</taxon>
        <taxon>Ecdysozoa</taxon>
        <taxon>Arthropoda</taxon>
        <taxon>Hexapoda</taxon>
        <taxon>Collembola</taxon>
        <taxon>Entomobryomorpha</taxon>
        <taxon>Entomobryoidea</taxon>
        <taxon>Orchesellidae</taxon>
        <taxon>Orchesellinae</taxon>
        <taxon>Orchesella</taxon>
    </lineage>
</organism>
<accession>A0ABP1PQC7</accession>
<protein>
    <submittedName>
        <fullName evidence="1">Uncharacterized protein</fullName>
    </submittedName>
</protein>
<comment type="caution">
    <text evidence="1">The sequence shown here is derived from an EMBL/GenBank/DDBJ whole genome shotgun (WGS) entry which is preliminary data.</text>
</comment>
<name>A0ABP1PQC7_9HEXA</name>
<dbReference type="EMBL" id="CAXLJM020000004">
    <property type="protein sequence ID" value="CAL8071219.1"/>
    <property type="molecule type" value="Genomic_DNA"/>
</dbReference>
<keyword evidence="2" id="KW-1185">Reference proteome</keyword>
<sequence length="115" mass="12831">MTIDIAKQPSFLLGVWRANGIGRASYPEDNAETLLERAIESRCGWIYCESTRAPLCLSVAKKIYWNVEIIVASREPVEGCTTIYELMQDDGSGINLLSHSKILCTVDWCNVCVCI</sequence>
<evidence type="ECO:0000313" key="2">
    <source>
        <dbReference type="Proteomes" id="UP001642540"/>
    </source>
</evidence>
<dbReference type="Proteomes" id="UP001642540">
    <property type="component" value="Unassembled WGS sequence"/>
</dbReference>
<proteinExistence type="predicted"/>
<reference evidence="1 2" key="1">
    <citation type="submission" date="2024-08" db="EMBL/GenBank/DDBJ databases">
        <authorList>
            <person name="Cucini C."/>
            <person name="Frati F."/>
        </authorList>
    </citation>
    <scope>NUCLEOTIDE SEQUENCE [LARGE SCALE GENOMIC DNA]</scope>
</reference>
<gene>
    <name evidence="1" type="ORF">ODALV1_LOCUS1619</name>
</gene>
<evidence type="ECO:0000313" key="1">
    <source>
        <dbReference type="EMBL" id="CAL8071219.1"/>
    </source>
</evidence>